<feature type="region of interest" description="Disordered" evidence="2">
    <location>
        <begin position="179"/>
        <end position="202"/>
    </location>
</feature>
<sequence length="306" mass="36541">MTENIYDYNQNNSGIKNQFDFNDSYDNIQFQNDNGIQSYLSQIQNEDFNKQQQQIQQIKDQYQLQDENNQKLQEKNETLRTSKFFDNVLQSKQESLQQEPYQVYDQTALVKIRKKLMFQTNEKNEQEKNGDEQKQRQVKNKLKIQNSQNLLQSQDDQNDDINQYNQELQKQLEKFQSKYSQNNSKVQPNSMKKNDQQPKSSINLGQLPQEQQQQQEAQKQDEQILKEQSKSLHIDTNYGQNGNSYSINDENNRGLELADQQKNQQNYNQKEFIEKNKNVDTRKRLLSADEKQYNKKQDNFGFNNEQ</sequence>
<feature type="compositionally biased region" description="Low complexity" evidence="2">
    <location>
        <begin position="260"/>
        <end position="270"/>
    </location>
</feature>
<feature type="region of interest" description="Disordered" evidence="2">
    <location>
        <begin position="287"/>
        <end position="306"/>
    </location>
</feature>
<proteinExistence type="predicted"/>
<feature type="coiled-coil region" evidence="1">
    <location>
        <begin position="48"/>
        <end position="82"/>
    </location>
</feature>
<dbReference type="InParanoid" id="A0A0V0QA18"/>
<reference evidence="3 4" key="1">
    <citation type="journal article" date="2015" name="Sci. Rep.">
        <title>Genome of the facultative scuticociliatosis pathogen Pseudocohnilembus persalinus provides insight into its virulence through horizontal gene transfer.</title>
        <authorList>
            <person name="Xiong J."/>
            <person name="Wang G."/>
            <person name="Cheng J."/>
            <person name="Tian M."/>
            <person name="Pan X."/>
            <person name="Warren A."/>
            <person name="Jiang C."/>
            <person name="Yuan D."/>
            <person name="Miao W."/>
        </authorList>
    </citation>
    <scope>NUCLEOTIDE SEQUENCE [LARGE SCALE GENOMIC DNA]</scope>
    <source>
        <strain evidence="3">36N120E</strain>
    </source>
</reference>
<gene>
    <name evidence="3" type="ORF">PPERSA_11665</name>
</gene>
<dbReference type="Proteomes" id="UP000054937">
    <property type="component" value="Unassembled WGS sequence"/>
</dbReference>
<comment type="caution">
    <text evidence="3">The sequence shown here is derived from an EMBL/GenBank/DDBJ whole genome shotgun (WGS) entry which is preliminary data.</text>
</comment>
<evidence type="ECO:0000256" key="1">
    <source>
        <dbReference type="SAM" id="Coils"/>
    </source>
</evidence>
<keyword evidence="1" id="KW-0175">Coiled coil</keyword>
<dbReference type="AlphaFoldDB" id="A0A0V0QA18"/>
<keyword evidence="4" id="KW-1185">Reference proteome</keyword>
<name>A0A0V0QA18_PSEPJ</name>
<protein>
    <submittedName>
        <fullName evidence="3">Uncharacterized protein</fullName>
    </submittedName>
</protein>
<feature type="region of interest" description="Disordered" evidence="2">
    <location>
        <begin position="234"/>
        <end position="274"/>
    </location>
</feature>
<feature type="compositionally biased region" description="Polar residues" evidence="2">
    <location>
        <begin position="237"/>
        <end position="249"/>
    </location>
</feature>
<dbReference type="EMBL" id="LDAU01000223">
    <property type="protein sequence ID" value="KRW99064.1"/>
    <property type="molecule type" value="Genomic_DNA"/>
</dbReference>
<organism evidence="3 4">
    <name type="scientific">Pseudocohnilembus persalinus</name>
    <name type="common">Ciliate</name>
    <dbReference type="NCBI Taxonomy" id="266149"/>
    <lineage>
        <taxon>Eukaryota</taxon>
        <taxon>Sar</taxon>
        <taxon>Alveolata</taxon>
        <taxon>Ciliophora</taxon>
        <taxon>Intramacronucleata</taxon>
        <taxon>Oligohymenophorea</taxon>
        <taxon>Scuticociliatia</taxon>
        <taxon>Philasterida</taxon>
        <taxon>Pseudocohnilembidae</taxon>
        <taxon>Pseudocohnilembus</taxon>
    </lineage>
</organism>
<evidence type="ECO:0000313" key="4">
    <source>
        <dbReference type="Proteomes" id="UP000054937"/>
    </source>
</evidence>
<evidence type="ECO:0000313" key="3">
    <source>
        <dbReference type="EMBL" id="KRW99064.1"/>
    </source>
</evidence>
<feature type="compositionally biased region" description="Basic and acidic residues" evidence="2">
    <location>
        <begin position="287"/>
        <end position="298"/>
    </location>
</feature>
<evidence type="ECO:0000256" key="2">
    <source>
        <dbReference type="SAM" id="MobiDB-lite"/>
    </source>
</evidence>
<accession>A0A0V0QA18</accession>